<gene>
    <name evidence="2" type="ORF">SO694_00153017</name>
</gene>
<name>A0ABR1FZS7_AURAN</name>
<evidence type="ECO:0000313" key="3">
    <source>
        <dbReference type="Proteomes" id="UP001363151"/>
    </source>
</evidence>
<feature type="compositionally biased region" description="Basic and acidic residues" evidence="1">
    <location>
        <begin position="94"/>
        <end position="111"/>
    </location>
</feature>
<accession>A0ABR1FZS7</accession>
<reference evidence="2 3" key="1">
    <citation type="submission" date="2024-03" db="EMBL/GenBank/DDBJ databases">
        <title>Aureococcus anophagefferens CCMP1851 and Kratosvirus quantuckense: Draft genome of a second virus-susceptible host strain in the model system.</title>
        <authorList>
            <person name="Chase E."/>
            <person name="Truchon A.R."/>
            <person name="Schepens W."/>
            <person name="Wilhelm S.W."/>
        </authorList>
    </citation>
    <scope>NUCLEOTIDE SEQUENCE [LARGE SCALE GENOMIC DNA]</scope>
    <source>
        <strain evidence="2 3">CCMP1851</strain>
    </source>
</reference>
<keyword evidence="3" id="KW-1185">Reference proteome</keyword>
<sequence length="264" mass="27194">MSRRWAPSLALPAAIPEDEALGAERRDADEPAPATRAQLDAAEAALRKMEADLDAIGASLGGASPERRRSSGGSASSESSADDENVPPSWGDDAAGRVLDRCDRAFDDAPTKQKARRQTLSGPIARRRSAPRAQGAAAPPAPPPAAAARGRPASPVYDIASATTPESLLEARSRMRKAHARLAEVTRRGDAAEADCAFVCGVTAVSHECAPATATCAYADANYDHGAGVLAPEPPRGRECDDDGDDALAALGICSVAPSSCTVM</sequence>
<dbReference type="Proteomes" id="UP001363151">
    <property type="component" value="Unassembled WGS sequence"/>
</dbReference>
<organism evidence="2 3">
    <name type="scientific">Aureococcus anophagefferens</name>
    <name type="common">Harmful bloom alga</name>
    <dbReference type="NCBI Taxonomy" id="44056"/>
    <lineage>
        <taxon>Eukaryota</taxon>
        <taxon>Sar</taxon>
        <taxon>Stramenopiles</taxon>
        <taxon>Ochrophyta</taxon>
        <taxon>Pelagophyceae</taxon>
        <taxon>Pelagomonadales</taxon>
        <taxon>Pelagomonadaceae</taxon>
        <taxon>Aureococcus</taxon>
    </lineage>
</organism>
<comment type="caution">
    <text evidence="2">The sequence shown here is derived from an EMBL/GenBank/DDBJ whole genome shotgun (WGS) entry which is preliminary data.</text>
</comment>
<evidence type="ECO:0000313" key="2">
    <source>
        <dbReference type="EMBL" id="KAK7241754.1"/>
    </source>
</evidence>
<evidence type="ECO:0000256" key="1">
    <source>
        <dbReference type="SAM" id="MobiDB-lite"/>
    </source>
</evidence>
<protein>
    <submittedName>
        <fullName evidence="2">Uncharacterized protein</fullName>
    </submittedName>
</protein>
<dbReference type="EMBL" id="JBBJCI010000153">
    <property type="protein sequence ID" value="KAK7241754.1"/>
    <property type="molecule type" value="Genomic_DNA"/>
</dbReference>
<feature type="region of interest" description="Disordered" evidence="1">
    <location>
        <begin position="1"/>
        <end position="37"/>
    </location>
</feature>
<proteinExistence type="predicted"/>
<feature type="region of interest" description="Disordered" evidence="1">
    <location>
        <begin position="57"/>
        <end position="151"/>
    </location>
</feature>